<keyword evidence="2" id="KW-1185">Reference proteome</keyword>
<name>A0A918FNZ2_9ACTN</name>
<accession>A0A918FNZ2</accession>
<evidence type="ECO:0000313" key="1">
    <source>
        <dbReference type="EMBL" id="GGR61474.1"/>
    </source>
</evidence>
<dbReference type="Proteomes" id="UP000658320">
    <property type="component" value="Unassembled WGS sequence"/>
</dbReference>
<dbReference type="AlphaFoldDB" id="A0A918FNZ2"/>
<reference evidence="1" key="2">
    <citation type="submission" date="2020-09" db="EMBL/GenBank/DDBJ databases">
        <authorList>
            <person name="Sun Q."/>
            <person name="Ohkuma M."/>
        </authorList>
    </citation>
    <scope>NUCLEOTIDE SEQUENCE</scope>
    <source>
        <strain evidence="1">JCM 4346</strain>
    </source>
</reference>
<gene>
    <name evidence="1" type="ORF">GCM10010251_92900</name>
</gene>
<reference evidence="1" key="1">
    <citation type="journal article" date="2014" name="Int. J. Syst. Evol. Microbiol.">
        <title>Complete genome sequence of Corynebacterium casei LMG S-19264T (=DSM 44701T), isolated from a smear-ripened cheese.</title>
        <authorList>
            <consortium name="US DOE Joint Genome Institute (JGI-PGF)"/>
            <person name="Walter F."/>
            <person name="Albersmeier A."/>
            <person name="Kalinowski J."/>
            <person name="Ruckert C."/>
        </authorList>
    </citation>
    <scope>NUCLEOTIDE SEQUENCE</scope>
    <source>
        <strain evidence="1">JCM 4346</strain>
    </source>
</reference>
<dbReference type="RefSeq" id="WP_189944093.1">
    <property type="nucleotide sequence ID" value="NZ_BMSX01000041.1"/>
</dbReference>
<sequence length="955" mass="97243">MAGDDVTITIRADSGQAVRAFRDVNGQLRDMRGRFVSEGSIMSGAMRRVAGSIGSLVPVATAAVPVTAALGVAALKTAGAAAGAGAALAAFGAAVAGQVSSLSEAAKAQEKYDDAVTQYGRGSQQAAEAQRAVQATLSSMPQSTARAAVALGTLKDGFQSWSDEMAAFTMTPVEKSFTVLGQLIPRLTNMAKGASSQLDRLVTIAGGAIATPGFDGLADKLSTFANSALKDAVDGVIHFTRVLSEGEMSGPVKAFMEYADTNGPAVRETLSSISEAVTTLVQAAAEAGPGMLTLVNAAAGLVAALPPGVVATVMQLAVGLKLASLAGAGVGALAGGIHTLSTRLSALAATSAAAGGGLAGLRAAAGSLSTSMKAGLVIGGLALVALGIKKLADNARGAPPDVDKLATSLKGLASTGKFTGELKKTFGDVDGLVEKIKQLRVETEKSQETAFGFRIPGLDDLADTLADSINDMAKGEKSLNALKDDFSSLDEAMASLVASGHAEEAAKSFAMIKDAALSQGHSLKEVSSLFPEYNSALADAAFEQQLAVESMGIFGAAAQDTSAKLDAQKQSADGLRASILALNDVNRSAYDAQIGFEQALDDLTASFKEHGNTLNIDTEAGRANAQAMSQAAAAHDEMLAAGLAAGESLGSMTKKSETLRAKMLELATATLGSKQKAEEYVNTLLGAPGEIKTLVKLERQDAITGLQNVQAEIAKTPGAKSVTVTTLNGAAIKALEAVGLKTRQLPDGRTEVYTANGQALGNIGAVSKALNNLNGKTANTYVNTTYATYYETYGVKPPAASAGRMSYGGIVGRAQDGLYIPGYAPRQDTELILASKGEGVIVPETVRKGGQMTGLGPAGFVDALNQWGRYGTPMGGRGAGGGASGSPWASMLNSPRSAPVAASVAPVAGDGDGQPIVIQVRIADRDFGELWVDTGRKQVRAIGSIEATLKPTRGR</sequence>
<protein>
    <submittedName>
        <fullName evidence="1">Uncharacterized protein</fullName>
    </submittedName>
</protein>
<organism evidence="1 2">
    <name type="scientific">Streptomyces aurantiogriseus</name>
    <dbReference type="NCBI Taxonomy" id="66870"/>
    <lineage>
        <taxon>Bacteria</taxon>
        <taxon>Bacillati</taxon>
        <taxon>Actinomycetota</taxon>
        <taxon>Actinomycetes</taxon>
        <taxon>Kitasatosporales</taxon>
        <taxon>Streptomycetaceae</taxon>
        <taxon>Streptomyces</taxon>
    </lineage>
</organism>
<proteinExistence type="predicted"/>
<comment type="caution">
    <text evidence="1">The sequence shown here is derived from an EMBL/GenBank/DDBJ whole genome shotgun (WGS) entry which is preliminary data.</text>
</comment>
<dbReference type="EMBL" id="BMSX01000041">
    <property type="protein sequence ID" value="GGR61474.1"/>
    <property type="molecule type" value="Genomic_DNA"/>
</dbReference>
<evidence type="ECO:0000313" key="2">
    <source>
        <dbReference type="Proteomes" id="UP000658320"/>
    </source>
</evidence>